<gene>
    <name evidence="4" type="ORF">GSOID_T00007947001</name>
</gene>
<dbReference type="InParanoid" id="E4XCR6"/>
<name>E4XCR6_OIKDI</name>
<feature type="repeat" description="ANK" evidence="3">
    <location>
        <begin position="130"/>
        <end position="162"/>
    </location>
</feature>
<evidence type="ECO:0000256" key="1">
    <source>
        <dbReference type="ARBA" id="ARBA00022737"/>
    </source>
</evidence>
<evidence type="ECO:0000313" key="4">
    <source>
        <dbReference type="EMBL" id="CBY09391.1"/>
    </source>
</evidence>
<evidence type="ECO:0000256" key="3">
    <source>
        <dbReference type="PROSITE-ProRule" id="PRU00023"/>
    </source>
</evidence>
<dbReference type="OrthoDB" id="10057496at2759"/>
<evidence type="ECO:0000313" key="5">
    <source>
        <dbReference type="Proteomes" id="UP000001307"/>
    </source>
</evidence>
<dbReference type="PANTHER" id="PTHR24173:SF40">
    <property type="entry name" value="AGAP006757-PA"/>
    <property type="match status" value="1"/>
</dbReference>
<protein>
    <submittedName>
        <fullName evidence="4">Uncharacterized protein</fullName>
    </submittedName>
</protein>
<proteinExistence type="predicted"/>
<dbReference type="PROSITE" id="PS50088">
    <property type="entry name" value="ANK_REPEAT"/>
    <property type="match status" value="2"/>
</dbReference>
<dbReference type="PROSITE" id="PS50297">
    <property type="entry name" value="ANK_REP_REGION"/>
    <property type="match status" value="2"/>
</dbReference>
<organism evidence="4">
    <name type="scientific">Oikopleura dioica</name>
    <name type="common">Tunicate</name>
    <dbReference type="NCBI Taxonomy" id="34765"/>
    <lineage>
        <taxon>Eukaryota</taxon>
        <taxon>Metazoa</taxon>
        <taxon>Chordata</taxon>
        <taxon>Tunicata</taxon>
        <taxon>Appendicularia</taxon>
        <taxon>Copelata</taxon>
        <taxon>Oikopleuridae</taxon>
        <taxon>Oikopleura</taxon>
    </lineage>
</organism>
<dbReference type="SMART" id="SM00248">
    <property type="entry name" value="ANK"/>
    <property type="match status" value="2"/>
</dbReference>
<dbReference type="Proteomes" id="UP000001307">
    <property type="component" value="Unassembled WGS sequence"/>
</dbReference>
<dbReference type="EMBL" id="FN653037">
    <property type="protein sequence ID" value="CBY09391.1"/>
    <property type="molecule type" value="Genomic_DNA"/>
</dbReference>
<reference evidence="4" key="1">
    <citation type="journal article" date="2010" name="Science">
        <title>Plasticity of animal genome architecture unmasked by rapid evolution of a pelagic tunicate.</title>
        <authorList>
            <person name="Denoeud F."/>
            <person name="Henriet S."/>
            <person name="Mungpakdee S."/>
            <person name="Aury J.M."/>
            <person name="Da Silva C."/>
            <person name="Brinkmann H."/>
            <person name="Mikhaleva J."/>
            <person name="Olsen L.C."/>
            <person name="Jubin C."/>
            <person name="Canestro C."/>
            <person name="Bouquet J.M."/>
            <person name="Danks G."/>
            <person name="Poulain J."/>
            <person name="Campsteijn C."/>
            <person name="Adamski M."/>
            <person name="Cross I."/>
            <person name="Yadetie F."/>
            <person name="Muffato M."/>
            <person name="Louis A."/>
            <person name="Butcher S."/>
            <person name="Tsagkogeorga G."/>
            <person name="Konrad A."/>
            <person name="Singh S."/>
            <person name="Jensen M.F."/>
            <person name="Cong E.H."/>
            <person name="Eikeseth-Otteraa H."/>
            <person name="Noel B."/>
            <person name="Anthouard V."/>
            <person name="Porcel B.M."/>
            <person name="Kachouri-Lafond R."/>
            <person name="Nishino A."/>
            <person name="Ugolini M."/>
            <person name="Chourrout P."/>
            <person name="Nishida H."/>
            <person name="Aasland R."/>
            <person name="Huzurbazar S."/>
            <person name="Westhof E."/>
            <person name="Delsuc F."/>
            <person name="Lehrach H."/>
            <person name="Reinhardt R."/>
            <person name="Weissenbach J."/>
            <person name="Roy S.W."/>
            <person name="Artiguenave F."/>
            <person name="Postlethwait J.H."/>
            <person name="Manak J.R."/>
            <person name="Thompson E.M."/>
            <person name="Jaillon O."/>
            <person name="Du Pasquier L."/>
            <person name="Boudinot P."/>
            <person name="Liberles D.A."/>
            <person name="Volff J.N."/>
            <person name="Philippe H."/>
            <person name="Lenhard B."/>
            <person name="Roest Crollius H."/>
            <person name="Wincker P."/>
            <person name="Chourrout D."/>
        </authorList>
    </citation>
    <scope>NUCLEOTIDE SEQUENCE [LARGE SCALE GENOMIC DNA]</scope>
</reference>
<sequence length="297" mass="33475">MQYRNFFKSRLKRRDLEKLTEDDVFKLLMFAAREGEAEIIRKFVKFEKFRKCFNWSDKNGETAAMKRIASASKFGWIGVFRQLVEVANLDLDAQDNEGNTALIHAAQAGHYEVVELILKQSIDVDQRNHRGFSALMKAAIQGQIESVRFLLGHGADHTITDPTRGMCAQGWAQYCNRHEAAAEIAEFHRRPSSVRLKSHRKSQQGLVLKIHKLVACGCRGLKPDLPTQAQPKDGETLVKSINCHMEKGTQYPECLKSYRRKGSVFSSPRKNSAVAVPKVEITKAVGGNAPSFDTIEK</sequence>
<dbReference type="Pfam" id="PF12796">
    <property type="entry name" value="Ank_2"/>
    <property type="match status" value="1"/>
</dbReference>
<evidence type="ECO:0000256" key="2">
    <source>
        <dbReference type="ARBA" id="ARBA00023043"/>
    </source>
</evidence>
<dbReference type="InterPro" id="IPR002110">
    <property type="entry name" value="Ankyrin_rpt"/>
</dbReference>
<feature type="repeat" description="ANK" evidence="3">
    <location>
        <begin position="97"/>
        <end position="129"/>
    </location>
</feature>
<keyword evidence="5" id="KW-1185">Reference proteome</keyword>
<dbReference type="SUPFAM" id="SSF48403">
    <property type="entry name" value="Ankyrin repeat"/>
    <property type="match status" value="1"/>
</dbReference>
<keyword evidence="2 3" id="KW-0040">ANK repeat</keyword>
<keyword evidence="1" id="KW-0677">Repeat</keyword>
<dbReference type="Gene3D" id="1.25.40.20">
    <property type="entry name" value="Ankyrin repeat-containing domain"/>
    <property type="match status" value="1"/>
</dbReference>
<accession>E4XCR6</accession>
<dbReference type="InterPro" id="IPR036770">
    <property type="entry name" value="Ankyrin_rpt-contain_sf"/>
</dbReference>
<dbReference type="AlphaFoldDB" id="E4XCR6"/>
<dbReference type="PANTHER" id="PTHR24173">
    <property type="entry name" value="ANKYRIN REPEAT CONTAINING"/>
    <property type="match status" value="1"/>
</dbReference>